<organism evidence="2 3">
    <name type="scientific">Aliikangiella maris</name>
    <dbReference type="NCBI Taxonomy" id="3162458"/>
    <lineage>
        <taxon>Bacteria</taxon>
        <taxon>Pseudomonadati</taxon>
        <taxon>Pseudomonadota</taxon>
        <taxon>Gammaproteobacteria</taxon>
        <taxon>Oceanospirillales</taxon>
        <taxon>Pleioneaceae</taxon>
        <taxon>Aliikangiella</taxon>
    </lineage>
</organism>
<accession>A0ABV2BNY8</accession>
<reference evidence="2 3" key="1">
    <citation type="submission" date="2024-06" db="EMBL/GenBank/DDBJ databases">
        <authorList>
            <person name="Li F."/>
        </authorList>
    </citation>
    <scope>NUCLEOTIDE SEQUENCE [LARGE SCALE GENOMIC DNA]</scope>
    <source>
        <strain evidence="2 3">GXAS 311</strain>
    </source>
</reference>
<dbReference type="Pfam" id="PF14052">
    <property type="entry name" value="Caps_assemb_Wzi"/>
    <property type="match status" value="1"/>
</dbReference>
<keyword evidence="1" id="KW-0732">Signal</keyword>
<keyword evidence="3" id="KW-1185">Reference proteome</keyword>
<name>A0ABV2BNY8_9GAMM</name>
<proteinExistence type="predicted"/>
<evidence type="ECO:0000256" key="1">
    <source>
        <dbReference type="SAM" id="SignalP"/>
    </source>
</evidence>
<feature type="chain" id="PRO_5045493165" evidence="1">
    <location>
        <begin position="27"/>
        <end position="486"/>
    </location>
</feature>
<sequence length="486" mass="56065">MNIYTRFVPHLITFSILISTSQIAVASQHYLPIKTDPLFELELEKLASVAQMPTMSKPYHLDTLVGYLDKIRISHPQLYQRISQYISRYKSTYNITQLSAEIAYSDVDFKNLPNRRGQDSDSEFTGVVAGYFQLNEYFNLSLGGTIYNGSGGIIPNHSYLSFSNDYLQIDVGYKEIWLSPFQESAMLLSTNAKPIARFNISSPTPWTDYQIRYDVSFGKLEEMEGIRFGEERKSGEPGFLTMHFSLQPFDWWTIGATRTMMFGGGDRDVDLGDVWNAIIDPVNSDNCGGESELQNCKEEFGNQQASISNKFDFYWGMPISIYTELAGEDTNNFKAYKLGNKAYNIGVFLPYLTEKSSALLEYQYIENAWYVHHLYAEGYRNDKHSMGHWWGDEKLINDGIGARITTLRYNWEYSADLHLDFKLSTFKNINLSDEAPSDESKYERATEWTIGFNQIEPTSIWRYELYFGQDNFGEDFARFAVKYSWQ</sequence>
<evidence type="ECO:0000313" key="2">
    <source>
        <dbReference type="EMBL" id="MET1253614.1"/>
    </source>
</evidence>
<dbReference type="InterPro" id="IPR026950">
    <property type="entry name" value="Caps_assemb_Wzi"/>
</dbReference>
<gene>
    <name evidence="2" type="ORF">ABVT43_00595</name>
</gene>
<comment type="caution">
    <text evidence="2">The sequence shown here is derived from an EMBL/GenBank/DDBJ whole genome shotgun (WGS) entry which is preliminary data.</text>
</comment>
<evidence type="ECO:0000313" key="3">
    <source>
        <dbReference type="Proteomes" id="UP001548189"/>
    </source>
</evidence>
<dbReference type="InterPro" id="IPR038636">
    <property type="entry name" value="Wzi_sf"/>
</dbReference>
<dbReference type="RefSeq" id="WP_353873156.1">
    <property type="nucleotide sequence ID" value="NZ_JBEVCJ010000001.1"/>
</dbReference>
<protein>
    <submittedName>
        <fullName evidence="2">Capsule assembly Wzi family protein</fullName>
    </submittedName>
</protein>
<dbReference type="Gene3D" id="2.40.160.130">
    <property type="entry name" value="Capsule assembly protein Wzi"/>
    <property type="match status" value="1"/>
</dbReference>
<dbReference type="Proteomes" id="UP001548189">
    <property type="component" value="Unassembled WGS sequence"/>
</dbReference>
<dbReference type="EMBL" id="JBEVCJ010000001">
    <property type="protein sequence ID" value="MET1253614.1"/>
    <property type="molecule type" value="Genomic_DNA"/>
</dbReference>
<feature type="signal peptide" evidence="1">
    <location>
        <begin position="1"/>
        <end position="26"/>
    </location>
</feature>